<keyword evidence="3" id="KW-1185">Reference proteome</keyword>
<dbReference type="Proteomes" id="UP001530315">
    <property type="component" value="Unassembled WGS sequence"/>
</dbReference>
<evidence type="ECO:0000313" key="3">
    <source>
        <dbReference type="Proteomes" id="UP001530315"/>
    </source>
</evidence>
<accession>A0ABD3NFR3</accession>
<sequence>MPSQSFAAPHTHSPILSTSPQHRGLGSRDGHHQRTQLSSCQESYRLFKRCTMADTTEDYSCSDAVANYMRSRD</sequence>
<feature type="region of interest" description="Disordered" evidence="1">
    <location>
        <begin position="1"/>
        <end position="39"/>
    </location>
</feature>
<evidence type="ECO:0000256" key="1">
    <source>
        <dbReference type="SAM" id="MobiDB-lite"/>
    </source>
</evidence>
<reference evidence="2 3" key="1">
    <citation type="submission" date="2024-10" db="EMBL/GenBank/DDBJ databases">
        <title>Updated reference genomes for cyclostephanoid diatoms.</title>
        <authorList>
            <person name="Roberts W.R."/>
            <person name="Alverson A.J."/>
        </authorList>
    </citation>
    <scope>NUCLEOTIDE SEQUENCE [LARGE SCALE GENOMIC DNA]</scope>
    <source>
        <strain evidence="2 3">AJA276-08</strain>
    </source>
</reference>
<gene>
    <name evidence="2" type="ORF">ACHAW5_010477</name>
</gene>
<comment type="caution">
    <text evidence="2">The sequence shown here is derived from an EMBL/GenBank/DDBJ whole genome shotgun (WGS) entry which is preliminary data.</text>
</comment>
<proteinExistence type="predicted"/>
<evidence type="ECO:0000313" key="2">
    <source>
        <dbReference type="EMBL" id="KAL3774404.1"/>
    </source>
</evidence>
<dbReference type="EMBL" id="JALLAZ020001470">
    <property type="protein sequence ID" value="KAL3774404.1"/>
    <property type="molecule type" value="Genomic_DNA"/>
</dbReference>
<name>A0ABD3NFR3_9STRA</name>
<dbReference type="AlphaFoldDB" id="A0ABD3NFR3"/>
<organism evidence="2 3">
    <name type="scientific">Stephanodiscus triporus</name>
    <dbReference type="NCBI Taxonomy" id="2934178"/>
    <lineage>
        <taxon>Eukaryota</taxon>
        <taxon>Sar</taxon>
        <taxon>Stramenopiles</taxon>
        <taxon>Ochrophyta</taxon>
        <taxon>Bacillariophyta</taxon>
        <taxon>Coscinodiscophyceae</taxon>
        <taxon>Thalassiosirophycidae</taxon>
        <taxon>Stephanodiscales</taxon>
        <taxon>Stephanodiscaceae</taxon>
        <taxon>Stephanodiscus</taxon>
    </lineage>
</organism>
<protein>
    <submittedName>
        <fullName evidence="2">Uncharacterized protein</fullName>
    </submittedName>
</protein>